<feature type="chain" id="PRO_5040465585" evidence="1">
    <location>
        <begin position="22"/>
        <end position="67"/>
    </location>
</feature>
<organism evidence="2 3">
    <name type="scientific">Diatraea saccharalis</name>
    <name type="common">sugarcane borer</name>
    <dbReference type="NCBI Taxonomy" id="40085"/>
    <lineage>
        <taxon>Eukaryota</taxon>
        <taxon>Metazoa</taxon>
        <taxon>Ecdysozoa</taxon>
        <taxon>Arthropoda</taxon>
        <taxon>Hexapoda</taxon>
        <taxon>Insecta</taxon>
        <taxon>Pterygota</taxon>
        <taxon>Neoptera</taxon>
        <taxon>Endopterygota</taxon>
        <taxon>Lepidoptera</taxon>
        <taxon>Glossata</taxon>
        <taxon>Ditrysia</taxon>
        <taxon>Pyraloidea</taxon>
        <taxon>Crambidae</taxon>
        <taxon>Crambinae</taxon>
        <taxon>Diatraea</taxon>
    </lineage>
</organism>
<dbReference type="AlphaFoldDB" id="A0A9N9RBE9"/>
<keyword evidence="3" id="KW-1185">Reference proteome</keyword>
<evidence type="ECO:0000313" key="2">
    <source>
        <dbReference type="EMBL" id="CAG9793378.1"/>
    </source>
</evidence>
<accession>A0A9N9RBE9</accession>
<evidence type="ECO:0000256" key="1">
    <source>
        <dbReference type="SAM" id="SignalP"/>
    </source>
</evidence>
<gene>
    <name evidence="2" type="ORF">DIATSA_LOCUS10824</name>
</gene>
<keyword evidence="1" id="KW-0732">Signal</keyword>
<name>A0A9N9RBE9_9NEOP</name>
<feature type="signal peptide" evidence="1">
    <location>
        <begin position="1"/>
        <end position="21"/>
    </location>
</feature>
<dbReference type="Proteomes" id="UP001153714">
    <property type="component" value="Chromosome 5"/>
</dbReference>
<evidence type="ECO:0000313" key="3">
    <source>
        <dbReference type="Proteomes" id="UP001153714"/>
    </source>
</evidence>
<reference evidence="2" key="1">
    <citation type="submission" date="2021-12" db="EMBL/GenBank/DDBJ databases">
        <authorList>
            <person name="King R."/>
        </authorList>
    </citation>
    <scope>NUCLEOTIDE SEQUENCE</scope>
</reference>
<dbReference type="EMBL" id="OU893336">
    <property type="protein sequence ID" value="CAG9793378.1"/>
    <property type="molecule type" value="Genomic_DNA"/>
</dbReference>
<reference evidence="2" key="2">
    <citation type="submission" date="2022-10" db="EMBL/GenBank/DDBJ databases">
        <authorList>
            <consortium name="ENA_rothamsted_submissions"/>
            <consortium name="culmorum"/>
            <person name="King R."/>
        </authorList>
    </citation>
    <scope>NUCLEOTIDE SEQUENCE</scope>
</reference>
<sequence length="67" mass="7536">MSNERMSWLPWLMCGVMVVACANTEQSKLKVLVLFPFPSKSHSILGDGVVRHLIKAGHEVTGLYCRY</sequence>
<proteinExistence type="predicted"/>
<protein>
    <submittedName>
        <fullName evidence="2">Uncharacterized protein</fullName>
    </submittedName>
</protein>
<dbReference type="OrthoDB" id="5835829at2759"/>
<dbReference type="PROSITE" id="PS51257">
    <property type="entry name" value="PROKAR_LIPOPROTEIN"/>
    <property type="match status" value="1"/>
</dbReference>